<gene>
    <name evidence="2" type="ORF">ISU10_11180</name>
</gene>
<dbReference type="GO" id="GO:0016462">
    <property type="term" value="F:pyrophosphatase activity"/>
    <property type="evidence" value="ECO:0007669"/>
    <property type="project" value="TreeGrafter"/>
</dbReference>
<evidence type="ECO:0000313" key="3">
    <source>
        <dbReference type="Proteomes" id="UP000660668"/>
    </source>
</evidence>
<sequence>MSDVVAAFDCGTNTIKLLIGALPEVAVRESRIVRLGQGVDATGRLADEALERAFAAIDEYAALVAAHPVSRMRFCATSATRDSSNASVFAEGVHERLGIWPEVLTGQEEAALAYDGAVRNLRTPPNYPVLVVDIGGGSTELVLGDAGGPVISQSMDIGSVRMHERHLVSDPPTADQVAACIADIDAVLDACPVPVGSAATVVGVAGTVLSIAAGVLDLPSYDKSAIDQAVIGTADVEAFVERLVAMPVGQRLEFPWMHPGRVDVLGAGGLILSRVLARCSATSLVASEADILDGIAWSMVR</sequence>
<dbReference type="InterPro" id="IPR043129">
    <property type="entry name" value="ATPase_NBD"/>
</dbReference>
<dbReference type="SUPFAM" id="SSF53067">
    <property type="entry name" value="Actin-like ATPase domain"/>
    <property type="match status" value="2"/>
</dbReference>
<dbReference type="InterPro" id="IPR003695">
    <property type="entry name" value="Ppx_GppA_N"/>
</dbReference>
<evidence type="ECO:0000313" key="2">
    <source>
        <dbReference type="EMBL" id="MBF4768330.1"/>
    </source>
</evidence>
<organism evidence="2 3">
    <name type="scientific">Nocardioides agariphilus</name>
    <dbReference type="NCBI Taxonomy" id="433664"/>
    <lineage>
        <taxon>Bacteria</taxon>
        <taxon>Bacillati</taxon>
        <taxon>Actinomycetota</taxon>
        <taxon>Actinomycetes</taxon>
        <taxon>Propionibacteriales</taxon>
        <taxon>Nocardioidaceae</taxon>
        <taxon>Nocardioides</taxon>
    </lineage>
</organism>
<dbReference type="AlphaFoldDB" id="A0A930YQ28"/>
<evidence type="ECO:0000259" key="1">
    <source>
        <dbReference type="Pfam" id="PF02541"/>
    </source>
</evidence>
<dbReference type="RefSeq" id="WP_194696485.1">
    <property type="nucleotide sequence ID" value="NZ_JADKPO010000013.1"/>
</dbReference>
<dbReference type="Pfam" id="PF02541">
    <property type="entry name" value="Ppx-GppA"/>
    <property type="match status" value="1"/>
</dbReference>
<name>A0A930YQ28_9ACTN</name>
<dbReference type="Gene3D" id="3.30.420.150">
    <property type="entry name" value="Exopolyphosphatase. Domain 2"/>
    <property type="match status" value="1"/>
</dbReference>
<dbReference type="EMBL" id="JADKPO010000013">
    <property type="protein sequence ID" value="MBF4768330.1"/>
    <property type="molecule type" value="Genomic_DNA"/>
</dbReference>
<accession>A0A930YQ28</accession>
<dbReference type="InterPro" id="IPR050273">
    <property type="entry name" value="GppA/Ppx_hydrolase"/>
</dbReference>
<reference evidence="2" key="1">
    <citation type="submission" date="2020-11" db="EMBL/GenBank/DDBJ databases">
        <title>Nocardioides cynanchi sp. nov., isolated from soil of rhizosphere of Cynanchum wilfordii.</title>
        <authorList>
            <person name="Lee J.-S."/>
            <person name="Suh M.K."/>
            <person name="Kim J.-S."/>
        </authorList>
    </citation>
    <scope>NUCLEOTIDE SEQUENCE</scope>
    <source>
        <strain evidence="2">KCTC 19276</strain>
    </source>
</reference>
<keyword evidence="3" id="KW-1185">Reference proteome</keyword>
<protein>
    <submittedName>
        <fullName evidence="2">Exopolyphosphatase</fullName>
    </submittedName>
</protein>
<dbReference type="PANTHER" id="PTHR30005">
    <property type="entry name" value="EXOPOLYPHOSPHATASE"/>
    <property type="match status" value="1"/>
</dbReference>
<comment type="caution">
    <text evidence="2">The sequence shown here is derived from an EMBL/GenBank/DDBJ whole genome shotgun (WGS) entry which is preliminary data.</text>
</comment>
<dbReference type="Gene3D" id="3.30.420.40">
    <property type="match status" value="1"/>
</dbReference>
<feature type="domain" description="Ppx/GppA phosphatase N-terminal" evidence="1">
    <location>
        <begin position="25"/>
        <end position="299"/>
    </location>
</feature>
<proteinExistence type="predicted"/>
<dbReference type="PANTHER" id="PTHR30005:SF13">
    <property type="entry name" value="EXOPOLYPHOSPHATASE 2"/>
    <property type="match status" value="1"/>
</dbReference>
<dbReference type="Proteomes" id="UP000660668">
    <property type="component" value="Unassembled WGS sequence"/>
</dbReference>